<protein>
    <submittedName>
        <fullName evidence="5">Response regulator transcription factor</fullName>
    </submittedName>
</protein>
<dbReference type="PRINTS" id="PR00038">
    <property type="entry name" value="HTHLUXR"/>
</dbReference>
<keyword evidence="3" id="KW-0804">Transcription</keyword>
<dbReference type="PANTHER" id="PTHR44688">
    <property type="entry name" value="DNA-BINDING TRANSCRIPTIONAL ACTIVATOR DEVR_DOSR"/>
    <property type="match status" value="1"/>
</dbReference>
<dbReference type="InterPro" id="IPR016032">
    <property type="entry name" value="Sig_transdc_resp-reg_C-effctor"/>
</dbReference>
<evidence type="ECO:0000313" key="6">
    <source>
        <dbReference type="Proteomes" id="UP001595872"/>
    </source>
</evidence>
<evidence type="ECO:0000259" key="4">
    <source>
        <dbReference type="PROSITE" id="PS50043"/>
    </source>
</evidence>
<dbReference type="InterPro" id="IPR000792">
    <property type="entry name" value="Tscrpt_reg_LuxR_C"/>
</dbReference>
<evidence type="ECO:0000256" key="3">
    <source>
        <dbReference type="ARBA" id="ARBA00023163"/>
    </source>
</evidence>
<dbReference type="Gene3D" id="1.10.10.10">
    <property type="entry name" value="Winged helix-like DNA-binding domain superfamily/Winged helix DNA-binding domain"/>
    <property type="match status" value="1"/>
</dbReference>
<organism evidence="5 6">
    <name type="scientific">Actinomadura gamaensis</name>
    <dbReference type="NCBI Taxonomy" id="1763541"/>
    <lineage>
        <taxon>Bacteria</taxon>
        <taxon>Bacillati</taxon>
        <taxon>Actinomycetota</taxon>
        <taxon>Actinomycetes</taxon>
        <taxon>Streptosporangiales</taxon>
        <taxon>Thermomonosporaceae</taxon>
        <taxon>Actinomadura</taxon>
    </lineage>
</organism>
<proteinExistence type="predicted"/>
<sequence length="250" mass="27332">MTPPMDPRELSYQCDGLPDRAARLAAVAACLSEAIGADVVGWAAVDLAACTAEIRSDPAAAPADERRLVSVLADIPTVRHYRRSPRTREPLRISDLVAAREWRNHPAYLGFYRPMGLLHHMALSIGPRTPLRGAGWYLLRSGSDFPDSALDLVRSLRPVLTVLDLAFPSGGAVPSGAQARDEARRRAGLTARELDVLALLADGLTARQIATLRRISVRTVGKHLEHIYDKLGFRDRLQAVTEARRLGLIP</sequence>
<reference evidence="6" key="1">
    <citation type="journal article" date="2019" name="Int. J. Syst. Evol. Microbiol.">
        <title>The Global Catalogue of Microorganisms (GCM) 10K type strain sequencing project: providing services to taxonomists for standard genome sequencing and annotation.</title>
        <authorList>
            <consortium name="The Broad Institute Genomics Platform"/>
            <consortium name="The Broad Institute Genome Sequencing Center for Infectious Disease"/>
            <person name="Wu L."/>
            <person name="Ma J."/>
        </authorList>
    </citation>
    <scope>NUCLEOTIDE SEQUENCE [LARGE SCALE GENOMIC DNA]</scope>
    <source>
        <strain evidence="6">KLKA75</strain>
    </source>
</reference>
<dbReference type="InterPro" id="IPR036388">
    <property type="entry name" value="WH-like_DNA-bd_sf"/>
</dbReference>
<dbReference type="Pfam" id="PF00196">
    <property type="entry name" value="GerE"/>
    <property type="match status" value="1"/>
</dbReference>
<dbReference type="EMBL" id="JBHSIT010000020">
    <property type="protein sequence ID" value="MFC4913809.1"/>
    <property type="molecule type" value="Genomic_DNA"/>
</dbReference>
<evidence type="ECO:0000256" key="1">
    <source>
        <dbReference type="ARBA" id="ARBA00023015"/>
    </source>
</evidence>
<dbReference type="CDD" id="cd06170">
    <property type="entry name" value="LuxR_C_like"/>
    <property type="match status" value="1"/>
</dbReference>
<gene>
    <name evidence="5" type="ORF">ACFPCY_41445</name>
</gene>
<keyword evidence="6" id="KW-1185">Reference proteome</keyword>
<name>A0ABV9UC95_9ACTN</name>
<evidence type="ECO:0000256" key="2">
    <source>
        <dbReference type="ARBA" id="ARBA00023125"/>
    </source>
</evidence>
<feature type="domain" description="HTH luxR-type" evidence="4">
    <location>
        <begin position="182"/>
        <end position="247"/>
    </location>
</feature>
<keyword evidence="1" id="KW-0805">Transcription regulation</keyword>
<accession>A0ABV9UC95</accession>
<keyword evidence="2" id="KW-0238">DNA-binding</keyword>
<dbReference type="PROSITE" id="PS50043">
    <property type="entry name" value="HTH_LUXR_2"/>
    <property type="match status" value="1"/>
</dbReference>
<evidence type="ECO:0000313" key="5">
    <source>
        <dbReference type="EMBL" id="MFC4913809.1"/>
    </source>
</evidence>
<dbReference type="RefSeq" id="WP_378265086.1">
    <property type="nucleotide sequence ID" value="NZ_JBHSIT010000020.1"/>
</dbReference>
<dbReference type="Proteomes" id="UP001595872">
    <property type="component" value="Unassembled WGS sequence"/>
</dbReference>
<dbReference type="PANTHER" id="PTHR44688:SF16">
    <property type="entry name" value="DNA-BINDING TRANSCRIPTIONAL ACTIVATOR DEVR_DOSR"/>
    <property type="match status" value="1"/>
</dbReference>
<comment type="caution">
    <text evidence="5">The sequence shown here is derived from an EMBL/GenBank/DDBJ whole genome shotgun (WGS) entry which is preliminary data.</text>
</comment>
<dbReference type="SUPFAM" id="SSF46894">
    <property type="entry name" value="C-terminal effector domain of the bipartite response regulators"/>
    <property type="match status" value="1"/>
</dbReference>
<dbReference type="SMART" id="SM00421">
    <property type="entry name" value="HTH_LUXR"/>
    <property type="match status" value="1"/>
</dbReference>